<organism evidence="2 4">
    <name type="scientific">Kluyveromyces marxianus (strain DMKU3-1042 / BCC 29191 / NBRC 104275)</name>
    <name type="common">Yeast</name>
    <name type="synonym">Candida kefyr</name>
    <dbReference type="NCBI Taxonomy" id="1003335"/>
    <lineage>
        <taxon>Eukaryota</taxon>
        <taxon>Fungi</taxon>
        <taxon>Dikarya</taxon>
        <taxon>Ascomycota</taxon>
        <taxon>Saccharomycotina</taxon>
        <taxon>Saccharomycetes</taxon>
        <taxon>Saccharomycetales</taxon>
        <taxon>Saccharomycetaceae</taxon>
        <taxon>Kluyveromyces</taxon>
    </lineage>
</organism>
<dbReference type="KEGG" id="kmx:KLMA_20001"/>
<keyword evidence="1" id="KW-0472">Membrane</keyword>
<dbReference type="VEuPathDB" id="FungiDB:KLMA_20001"/>
<dbReference type="AlphaFoldDB" id="W0T8P7"/>
<accession>W0T8P7</accession>
<protein>
    <submittedName>
        <fullName evidence="2">Conserved hypothetical membrane protein</fullName>
    </submittedName>
</protein>
<evidence type="ECO:0000313" key="4">
    <source>
        <dbReference type="Proteomes" id="UP000065495"/>
    </source>
</evidence>
<proteinExistence type="predicted"/>
<evidence type="ECO:0000313" key="3">
    <source>
        <dbReference type="EMBL" id="BAQ55769.1"/>
    </source>
</evidence>
<dbReference type="OrthoDB" id="4071552at2759"/>
<evidence type="ECO:0000256" key="1">
    <source>
        <dbReference type="SAM" id="Phobius"/>
    </source>
</evidence>
<keyword evidence="1" id="KW-1133">Transmembrane helix</keyword>
<evidence type="ECO:0000313" key="2">
    <source>
        <dbReference type="EMBL" id="BAO38459.1"/>
    </source>
</evidence>
<dbReference type="GeneID" id="34714487"/>
<sequence>MFVSLYSCDVTFFMHYPFFFPPAIPASCISHVPFPITVSMLVKRFFS</sequence>
<dbReference type="Proteomes" id="UP000065495">
    <property type="component" value="Chromosome 2"/>
</dbReference>
<gene>
    <name evidence="2" type="ORF">KLMA_20001</name>
    <name evidence="3" type="ORF">KLMA_70464</name>
</gene>
<keyword evidence="1" id="KW-0812">Transmembrane</keyword>
<dbReference type="VEuPathDB" id="FungiDB:KLMA_70464"/>
<reference evidence="2 4" key="1">
    <citation type="journal article" date="2015" name="Biotechnol. Biofuels">
        <title>Genetic basis of the highly efficient yeast Kluyveromyces marxianus: complete genome sequence and transcriptome analyses.</title>
        <authorList>
            <person name="Lertwattanasakul N."/>
            <person name="Kosaka T."/>
            <person name="Hosoyama A."/>
            <person name="Suzuki Y."/>
            <person name="Rodrussamee N."/>
            <person name="Matsutani M."/>
            <person name="Murata M."/>
            <person name="Fujimoto N."/>
            <person name="Suprayogi"/>
            <person name="Tsuchikane K."/>
            <person name="Limtong S."/>
            <person name="Fujita N."/>
            <person name="Yamada M."/>
        </authorList>
    </citation>
    <scope>NUCLEOTIDE SEQUENCE [LARGE SCALE GENOMIC DNA]</scope>
    <source>
        <strain evidence="2">DMKU3-1042</strain>
        <strain evidence="4">DMKU3-1042 / BCC 29191 / NBRC 104275</strain>
    </source>
</reference>
<dbReference type="EMBL" id="AP012214">
    <property type="protein sequence ID" value="BAO38459.1"/>
    <property type="molecule type" value="Genomic_DNA"/>
</dbReference>
<dbReference type="EMBL" id="AP012219">
    <property type="protein sequence ID" value="BAQ55769.1"/>
    <property type="molecule type" value="Genomic_DNA"/>
</dbReference>
<feature type="transmembrane region" description="Helical" evidence="1">
    <location>
        <begin position="20"/>
        <end position="42"/>
    </location>
</feature>
<dbReference type="Proteomes" id="UP000065495">
    <property type="component" value="Chromosome 7"/>
</dbReference>
<name>W0T8P7_KLUMD</name>
<dbReference type="RefSeq" id="XP_022674342.1">
    <property type="nucleotide sequence ID" value="XM_022822531.1"/>
</dbReference>